<dbReference type="RefSeq" id="WP_186963300.1">
    <property type="nucleotide sequence ID" value="NZ_JACOPR010000003.1"/>
</dbReference>
<dbReference type="PANTHER" id="PTHR36435:SF1">
    <property type="entry name" value="CAAX AMINO TERMINAL PROTEASE FAMILY PROTEIN"/>
    <property type="match status" value="1"/>
</dbReference>
<keyword evidence="3" id="KW-0482">Metalloprotease</keyword>
<feature type="transmembrane region" description="Helical" evidence="1">
    <location>
        <begin position="138"/>
        <end position="158"/>
    </location>
</feature>
<feature type="transmembrane region" description="Helical" evidence="1">
    <location>
        <begin position="220"/>
        <end position="238"/>
    </location>
</feature>
<dbReference type="Pfam" id="PF02517">
    <property type="entry name" value="Rce1-like"/>
    <property type="match status" value="1"/>
</dbReference>
<keyword evidence="1" id="KW-1133">Transmembrane helix</keyword>
<dbReference type="InterPro" id="IPR003675">
    <property type="entry name" value="Rce1/LyrA-like_dom"/>
</dbReference>
<name>A0ABR7HS62_9FIRM</name>
<proteinExistence type="predicted"/>
<feature type="transmembrane region" description="Helical" evidence="1">
    <location>
        <begin position="283"/>
        <end position="305"/>
    </location>
</feature>
<reference evidence="3 4" key="1">
    <citation type="submission" date="2020-08" db="EMBL/GenBank/DDBJ databases">
        <title>Genome public.</title>
        <authorList>
            <person name="Liu C."/>
            <person name="Sun Q."/>
        </authorList>
    </citation>
    <scope>NUCLEOTIDE SEQUENCE [LARGE SCALE GENOMIC DNA]</scope>
    <source>
        <strain evidence="3 4">New-38</strain>
    </source>
</reference>
<dbReference type="PANTHER" id="PTHR36435">
    <property type="entry name" value="SLR1288 PROTEIN"/>
    <property type="match status" value="1"/>
</dbReference>
<feature type="transmembrane region" description="Helical" evidence="1">
    <location>
        <begin position="244"/>
        <end position="262"/>
    </location>
</feature>
<evidence type="ECO:0000259" key="2">
    <source>
        <dbReference type="Pfam" id="PF02517"/>
    </source>
</evidence>
<dbReference type="EMBL" id="JACOPR010000003">
    <property type="protein sequence ID" value="MBC5730354.1"/>
    <property type="molecule type" value="Genomic_DNA"/>
</dbReference>
<keyword evidence="3" id="KW-0645">Protease</keyword>
<dbReference type="GO" id="GO:0008237">
    <property type="term" value="F:metallopeptidase activity"/>
    <property type="evidence" value="ECO:0007669"/>
    <property type="project" value="UniProtKB-KW"/>
</dbReference>
<accession>A0ABR7HS62</accession>
<sequence>MHKPTLHRVYSPSQGEDRALSRIGWALLAYLLTGILVQAGVLLAARVWLPWLARDPLFQWLLSVCSSYGVSFPVFVCVLGRGGDDPERQGEVLSPGRLGETYCIALAVLYGGSAVGAILRGLLGAVTGWWGTDPVESILSYPLPLSLLLTGALAPIFEELMFRGLILERLRWYGDGFAVAASALLFGMVHGNLFQMPYACAVGVVLGWVAVHSGRLWQCILLHAGINLLSSGVFPLAERLGIEAPVYAGTWLLVGIGVWRLIARRGELGQLVRTMGSPGWGRLLRSPGMLAFSVWTVLSCLFYLIA</sequence>
<comment type="caution">
    <text evidence="3">The sequence shown here is derived from an EMBL/GenBank/DDBJ whole genome shotgun (WGS) entry which is preliminary data.</text>
</comment>
<evidence type="ECO:0000256" key="1">
    <source>
        <dbReference type="SAM" id="Phobius"/>
    </source>
</evidence>
<feature type="transmembrane region" description="Helical" evidence="1">
    <location>
        <begin position="195"/>
        <end position="213"/>
    </location>
</feature>
<keyword evidence="1" id="KW-0472">Membrane</keyword>
<evidence type="ECO:0000313" key="3">
    <source>
        <dbReference type="EMBL" id="MBC5730354.1"/>
    </source>
</evidence>
<dbReference type="InterPro" id="IPR052710">
    <property type="entry name" value="CAAX_protease"/>
</dbReference>
<feature type="transmembrane region" description="Helical" evidence="1">
    <location>
        <begin position="23"/>
        <end position="45"/>
    </location>
</feature>
<feature type="transmembrane region" description="Helical" evidence="1">
    <location>
        <begin position="101"/>
        <end position="126"/>
    </location>
</feature>
<organism evidence="3 4">
    <name type="scientific">Pseudoflavonifractor hominis</name>
    <dbReference type="NCBI Taxonomy" id="2763059"/>
    <lineage>
        <taxon>Bacteria</taxon>
        <taxon>Bacillati</taxon>
        <taxon>Bacillota</taxon>
        <taxon>Clostridia</taxon>
        <taxon>Eubacteriales</taxon>
        <taxon>Oscillospiraceae</taxon>
        <taxon>Pseudoflavonifractor</taxon>
    </lineage>
</organism>
<gene>
    <name evidence="3" type="ORF">H8S34_05845</name>
</gene>
<keyword evidence="1" id="KW-0812">Transmembrane</keyword>
<feature type="domain" description="CAAX prenyl protease 2/Lysostaphin resistance protein A-like" evidence="2">
    <location>
        <begin position="144"/>
        <end position="229"/>
    </location>
</feature>
<protein>
    <submittedName>
        <fullName evidence="3">CPBP family intramembrane metalloprotease</fullName>
    </submittedName>
</protein>
<feature type="transmembrane region" description="Helical" evidence="1">
    <location>
        <begin position="57"/>
        <end position="80"/>
    </location>
</feature>
<dbReference type="Proteomes" id="UP000660021">
    <property type="component" value="Unassembled WGS sequence"/>
</dbReference>
<keyword evidence="4" id="KW-1185">Reference proteome</keyword>
<feature type="transmembrane region" description="Helical" evidence="1">
    <location>
        <begin position="170"/>
        <end position="189"/>
    </location>
</feature>
<keyword evidence="3" id="KW-0378">Hydrolase</keyword>
<evidence type="ECO:0000313" key="4">
    <source>
        <dbReference type="Proteomes" id="UP000660021"/>
    </source>
</evidence>